<evidence type="ECO:0000313" key="3">
    <source>
        <dbReference type="Proteomes" id="UP001208570"/>
    </source>
</evidence>
<keyword evidence="3" id="KW-1185">Reference proteome</keyword>
<dbReference type="InterPro" id="IPR009533">
    <property type="entry name" value="FAM107"/>
</dbReference>
<name>A0AAD9J7V8_9ANNE</name>
<evidence type="ECO:0000256" key="1">
    <source>
        <dbReference type="ARBA" id="ARBA00023054"/>
    </source>
</evidence>
<reference evidence="2" key="1">
    <citation type="journal article" date="2023" name="Mol. Biol. Evol.">
        <title>Third-Generation Sequencing Reveals the Adaptive Role of the Epigenome in Three Deep-Sea Polychaetes.</title>
        <authorList>
            <person name="Perez M."/>
            <person name="Aroh O."/>
            <person name="Sun Y."/>
            <person name="Lan Y."/>
            <person name="Juniper S.K."/>
            <person name="Young C.R."/>
            <person name="Angers B."/>
            <person name="Qian P.Y."/>
        </authorList>
    </citation>
    <scope>NUCLEOTIDE SEQUENCE</scope>
    <source>
        <strain evidence="2">P08H-3</strain>
    </source>
</reference>
<proteinExistence type="predicted"/>
<dbReference type="EMBL" id="JAODUP010000545">
    <property type="protein sequence ID" value="KAK2147606.1"/>
    <property type="molecule type" value="Genomic_DNA"/>
</dbReference>
<organism evidence="2 3">
    <name type="scientific">Paralvinella palmiformis</name>
    <dbReference type="NCBI Taxonomy" id="53620"/>
    <lineage>
        <taxon>Eukaryota</taxon>
        <taxon>Metazoa</taxon>
        <taxon>Spiralia</taxon>
        <taxon>Lophotrochozoa</taxon>
        <taxon>Annelida</taxon>
        <taxon>Polychaeta</taxon>
        <taxon>Sedentaria</taxon>
        <taxon>Canalipalpata</taxon>
        <taxon>Terebellida</taxon>
        <taxon>Terebelliformia</taxon>
        <taxon>Alvinellidae</taxon>
        <taxon>Paralvinella</taxon>
    </lineage>
</organism>
<accession>A0AAD9J7V8</accession>
<dbReference type="Pfam" id="PF06625">
    <property type="entry name" value="DUF1151"/>
    <property type="match status" value="1"/>
</dbReference>
<protein>
    <submittedName>
        <fullName evidence="2">Uncharacterized protein</fullName>
    </submittedName>
</protein>
<gene>
    <name evidence="2" type="ORF">LSH36_545g03030</name>
</gene>
<sequence>MWSWSLNLITATQIMMSMMMMMMMMQLSHHNVMWSTDKHLKMILKKTLNHCLNMIMIRLLLLLKVKRGFSGNISEAQLGLNIPEPDYHDNDEDDEQIRNGNFPVDSPYMAHVYLPSESSVDEIITPKKLANPCLESREKKELHRELLMNQKLWTEARRTKNLHSLAKMRLPNSLRFIQKSKELTLIADD</sequence>
<dbReference type="Proteomes" id="UP001208570">
    <property type="component" value="Unassembled WGS sequence"/>
</dbReference>
<keyword evidence="1" id="KW-0175">Coiled coil</keyword>
<dbReference type="PANTHER" id="PTHR16768">
    <property type="entry name" value="DOWN REGULATED IN RENAL CARCINOMA 1/TU3A"/>
    <property type="match status" value="1"/>
</dbReference>
<dbReference type="PANTHER" id="PTHR16768:SF5">
    <property type="entry name" value="FI14214P"/>
    <property type="match status" value="1"/>
</dbReference>
<comment type="caution">
    <text evidence="2">The sequence shown here is derived from an EMBL/GenBank/DDBJ whole genome shotgun (WGS) entry which is preliminary data.</text>
</comment>
<evidence type="ECO:0000313" key="2">
    <source>
        <dbReference type="EMBL" id="KAK2147606.1"/>
    </source>
</evidence>
<dbReference type="AlphaFoldDB" id="A0AAD9J7V8"/>